<accession>A0A2Z6PJD5</accession>
<protein>
    <recommendedName>
        <fullName evidence="1">Reverse transcriptase domain-containing protein</fullName>
    </recommendedName>
</protein>
<dbReference type="PROSITE" id="PS50878">
    <property type="entry name" value="RT_POL"/>
    <property type="match status" value="2"/>
</dbReference>
<keyword evidence="3" id="KW-1185">Reference proteome</keyword>
<dbReference type="InterPro" id="IPR026960">
    <property type="entry name" value="RVT-Znf"/>
</dbReference>
<feature type="domain" description="Reverse transcriptase" evidence="1">
    <location>
        <begin position="713"/>
        <end position="958"/>
    </location>
</feature>
<dbReference type="OrthoDB" id="1432077at2759"/>
<dbReference type="Pfam" id="PF00078">
    <property type="entry name" value="RVT_1"/>
    <property type="match status" value="2"/>
</dbReference>
<dbReference type="EMBL" id="DF974808">
    <property type="protein sequence ID" value="GAU50575.1"/>
    <property type="molecule type" value="Genomic_DNA"/>
</dbReference>
<name>A0A2Z6PJD5_TRISU</name>
<dbReference type="PANTHER" id="PTHR48462:SF1">
    <property type="entry name" value="PROTEIN, PUTATIVE-RELATED"/>
    <property type="match status" value="1"/>
</dbReference>
<dbReference type="Proteomes" id="UP000242715">
    <property type="component" value="Unassembled WGS sequence"/>
</dbReference>
<evidence type="ECO:0000313" key="3">
    <source>
        <dbReference type="Proteomes" id="UP000242715"/>
    </source>
</evidence>
<gene>
    <name evidence="2" type="ORF">TSUD_409990</name>
</gene>
<evidence type="ECO:0000313" key="2">
    <source>
        <dbReference type="EMBL" id="GAU50575.1"/>
    </source>
</evidence>
<dbReference type="Pfam" id="PF13966">
    <property type="entry name" value="zf-RVT"/>
    <property type="match status" value="1"/>
</dbReference>
<feature type="domain" description="Reverse transcriptase" evidence="1">
    <location>
        <begin position="1"/>
        <end position="187"/>
    </location>
</feature>
<proteinExistence type="predicted"/>
<dbReference type="InterPro" id="IPR000477">
    <property type="entry name" value="RT_dom"/>
</dbReference>
<dbReference type="PANTHER" id="PTHR48462">
    <property type="entry name" value="PROTEIN, PUTATIVE-RELATED"/>
    <property type="match status" value="1"/>
</dbReference>
<evidence type="ECO:0000259" key="1">
    <source>
        <dbReference type="PROSITE" id="PS50878"/>
    </source>
</evidence>
<organism evidence="2 3">
    <name type="scientific">Trifolium subterraneum</name>
    <name type="common">Subterranean clover</name>
    <dbReference type="NCBI Taxonomy" id="3900"/>
    <lineage>
        <taxon>Eukaryota</taxon>
        <taxon>Viridiplantae</taxon>
        <taxon>Streptophyta</taxon>
        <taxon>Embryophyta</taxon>
        <taxon>Tracheophyta</taxon>
        <taxon>Spermatophyta</taxon>
        <taxon>Magnoliopsida</taxon>
        <taxon>eudicotyledons</taxon>
        <taxon>Gunneridae</taxon>
        <taxon>Pentapetalae</taxon>
        <taxon>rosids</taxon>
        <taxon>fabids</taxon>
        <taxon>Fabales</taxon>
        <taxon>Fabaceae</taxon>
        <taxon>Papilionoideae</taxon>
        <taxon>50 kb inversion clade</taxon>
        <taxon>NPAAA clade</taxon>
        <taxon>Hologalegina</taxon>
        <taxon>IRL clade</taxon>
        <taxon>Trifolieae</taxon>
        <taxon>Trifolium</taxon>
    </lineage>
</organism>
<reference evidence="3" key="1">
    <citation type="journal article" date="2017" name="Front. Plant Sci.">
        <title>Climate Clever Clovers: New Paradigm to Reduce the Environmental Footprint of Ruminants by Breeding Low Methanogenic Forages Utilizing Haplotype Variation.</title>
        <authorList>
            <person name="Kaur P."/>
            <person name="Appels R."/>
            <person name="Bayer P.E."/>
            <person name="Keeble-Gagnere G."/>
            <person name="Wang J."/>
            <person name="Hirakawa H."/>
            <person name="Shirasawa K."/>
            <person name="Vercoe P."/>
            <person name="Stefanova K."/>
            <person name="Durmic Z."/>
            <person name="Nichols P."/>
            <person name="Revell C."/>
            <person name="Isobe S.N."/>
            <person name="Edwards D."/>
            <person name="Erskine W."/>
        </authorList>
    </citation>
    <scope>NUCLEOTIDE SEQUENCE [LARGE SCALE GENOMIC DNA]</scope>
    <source>
        <strain evidence="3">cv. Daliak</strain>
    </source>
</reference>
<sequence>MLQEIILEKAYDSVDWSYLDAVMTKTGFSVKWRKWILECISSATASVLVNGSPTEEFHFGRGLRKGDPLSPFLFLLAAEGLNVMLKTSVNAELFKGYMIGDVPDSQVCISHLQFADDTLIVGEKSWANIRAIKALLILFELVSGLKVNFHKSMLVGITVDGNWLIAASLVVNCKVGQIPFIYLGLPIGGNPRRHSLWIPLLEKIRKRLSGWKSRSLSMGGRFVLVKSVLSSLPVYFLSFFKAPTGIIHSNESLFKSFLWGGSEDIRKINWIKWDKVCLDRDGGGLGVLRIREFNLSLLGKWSWRLLVDREGLWFKVLVAKSGMTDGRITRGGRQASLWWQDLCDVRDGIGLSIGRWFENNISRKVGNGEGTLFWKDSWLEGGSLSTCFNRLFELALDKNITVADMYRRGWDAGGNGWRWRRHLFAWEEGLVLECYAVLENLFLQVDIMDKWIWRSDPSIGYSVRSAYHLLTQLVPVAMATHNDVIWNKVVPLKVSLFAWRLLNNGLPSKDNLTRRGMHLEDSELCLGGCGVAETIDHLIVGCDMSSSLWIKILNWLGIFGPLPNVVADHVSQFCNIFPVGKESQIGSQVLWQFVFVIESSLFVKESIGSSKLRFPSLGSSGVAPYNEDTMKMLGDKHPYKPPPSVPTTLFFEAPLVVDVDTVFRCIKSFPKGTSCGRDGLRAQHLLDALCGEGSAMAIDLLDAITPVVNLWLAGRCPKSLSEFVASAPLTPLLKPDGGIRPIAVGTIWRRLVSKVAMKGVGKDMTKYLNDFHFGVGIPGGAEAILHSVNRVLSERHGDGSLAMLTVDFFNDFNMVDRSALLLEVRVRCPSISLWVEFLYGQEARLYIGDEHIMSATGVQQGDPLGPLVFALVLHPLIHMIRDNCKLLLHAWYLDDGTVVGDSREVAKALDIIRETGPGLGLDLNIHKTEIFLPSCDGNKLREGLFPSDIGRPELGVKLLGGAVRRDKCFIEGVAMKRAVRVVEVMHLLPRLRDPQSELLLLRSCMGIAKLFFGLRTCQPVYTKDTAILFDKELRGAVEDIVVGGGPFFGDFQWRIASLPIKAGGLGLYSAVEASSYAFVASRAQSWVLQEHILRDSGVCGMYSDFYNALDGLRDMIPTFDFSSFTSKDTVPPKAQHVLASALFSKIVKDMEVNFQMTIRQKAVFGCLQAAHAQDFLLAIPIDGLGQHMSPVEYRTILKYRLMIPLFPTDEVCPVFRKACLDRFGEHAVHCRELPGFKYRHDFVRDVLFDVFKRAGISVKKEAPVNFLTDPLEGRSTLRPADVLVYGWVGGKHACVDLTGVSPLVGLSNGDFTVGQAALKAALNKVAKHERAYSDNQHAFIPFAFDMFGFLAPDAVSILQRIQRVMHSNVVSPRSVDVVFKRIGFAIQKGLAAQLVAVCLLSKCN</sequence>